<comment type="caution">
    <text evidence="13">The sequence shown here is derived from an EMBL/GenBank/DDBJ whole genome shotgun (WGS) entry which is preliminary data.</text>
</comment>
<keyword evidence="14" id="KW-1185">Reference proteome</keyword>
<dbReference type="InterPro" id="IPR007080">
    <property type="entry name" value="RNA_pol_Rpb1_1"/>
</dbReference>
<dbReference type="Gene3D" id="4.10.860.120">
    <property type="entry name" value="RNA polymerase II, clamp domain"/>
    <property type="match status" value="1"/>
</dbReference>
<evidence type="ECO:0000259" key="12">
    <source>
        <dbReference type="SMART" id="SM00663"/>
    </source>
</evidence>
<dbReference type="InterPro" id="IPR007081">
    <property type="entry name" value="RNA_pol_Rpb1_5"/>
</dbReference>
<proteinExistence type="inferred from homology"/>
<dbReference type="FunFam" id="3.30.1490.180:FF:000002">
    <property type="entry name" value="DNA-directed RNA polymerase subunit"/>
    <property type="match status" value="1"/>
</dbReference>
<keyword evidence="3 11" id="KW-0240">DNA-directed RNA polymerase</keyword>
<comment type="similarity">
    <text evidence="2 11">Belongs to the RNA polymerase beta' chain family.</text>
</comment>
<dbReference type="InterPro" id="IPR007066">
    <property type="entry name" value="RNA_pol_Rpb1_3"/>
</dbReference>
<dbReference type="FunFam" id="2.40.40.20:FF:000019">
    <property type="entry name" value="DNA-directed RNA polymerase II subunit RPB1"/>
    <property type="match status" value="1"/>
</dbReference>
<dbReference type="Gene3D" id="3.30.1490.180">
    <property type="entry name" value="RNA polymerase ii"/>
    <property type="match status" value="1"/>
</dbReference>
<dbReference type="EMBL" id="CASHTH010002959">
    <property type="protein sequence ID" value="CAI8037774.1"/>
    <property type="molecule type" value="Genomic_DNA"/>
</dbReference>
<keyword evidence="7" id="KW-0862">Zinc</keyword>
<evidence type="ECO:0000256" key="7">
    <source>
        <dbReference type="ARBA" id="ARBA00022833"/>
    </source>
</evidence>
<dbReference type="InterPro" id="IPR035697">
    <property type="entry name" value="RNAP_III_RPC1_N"/>
</dbReference>
<dbReference type="GO" id="GO:0003899">
    <property type="term" value="F:DNA-directed RNA polymerase activity"/>
    <property type="evidence" value="ECO:0007669"/>
    <property type="project" value="UniProtKB-EC"/>
</dbReference>
<keyword evidence="10" id="KW-0539">Nucleus</keyword>
<feature type="domain" description="RNA polymerase N-terminal" evidence="12">
    <location>
        <begin position="249"/>
        <end position="554"/>
    </location>
</feature>
<dbReference type="Pfam" id="PF04997">
    <property type="entry name" value="RNA_pol_Rpb1_1"/>
    <property type="match status" value="1"/>
</dbReference>
<evidence type="ECO:0000256" key="9">
    <source>
        <dbReference type="ARBA" id="ARBA00023163"/>
    </source>
</evidence>
<evidence type="ECO:0000256" key="8">
    <source>
        <dbReference type="ARBA" id="ARBA00022842"/>
    </source>
</evidence>
<evidence type="ECO:0000256" key="5">
    <source>
        <dbReference type="ARBA" id="ARBA00022695"/>
    </source>
</evidence>
<dbReference type="Pfam" id="PF04998">
    <property type="entry name" value="RNA_pol_Rpb1_5"/>
    <property type="match status" value="1"/>
</dbReference>
<evidence type="ECO:0000256" key="11">
    <source>
        <dbReference type="RuleBase" id="RU004279"/>
    </source>
</evidence>
<reference evidence="13" key="1">
    <citation type="submission" date="2023-03" db="EMBL/GenBank/DDBJ databases">
        <authorList>
            <person name="Steffen K."/>
            <person name="Cardenas P."/>
        </authorList>
    </citation>
    <scope>NUCLEOTIDE SEQUENCE</scope>
</reference>
<dbReference type="Gene3D" id="6.10.250.2940">
    <property type="match status" value="1"/>
</dbReference>
<keyword evidence="4 11" id="KW-0808">Transferase</keyword>
<evidence type="ECO:0000256" key="10">
    <source>
        <dbReference type="ARBA" id="ARBA00023242"/>
    </source>
</evidence>
<sequence>MKEQFRDTDVAKKIGHLQFGLFSAEQMRQQAHIHVVSKALYSQDNSRKPVPYGVLDHRMGTSQKDANCEMCGKALADCIGHYGYIDLELPVFHVGYFKSIIAILQNICKTCSRVLLRVVDRQVFLDLLKRPTLSAQARKAIAKKINEKCRKVSSCHHCSAPNGPVKKCGLLKVLHEKFKPPTSRQQPSNETLAFKQSLEEVAEQNKELLPHIGKAQENLNALRVLNLFKNIPDEDIPLVGMSAENGRPESLILTRILVPPLCVRPSVVSETQAGTTEDDVTMKLTEIIFLNDVIQKHRTQGAKVQMIMESWDFLQLQCALYINSEVSGIPLAMAPKKPTRGFVQRLKGKTGRFRGNLSGKRVDYSSRTVISPDPNVQIDQVVVPVHVAMILSYPERVTHANIRLMRKLVESGPERHPGANFIQQRGQVFKKFLKYADRPKVAKELKYGDLVERHLIDGDVVLFNRQPSLHKLSIMAHFAKVMPNRTFRFNECVCTPYNADFDGDEMNLHLPQTEEAKAEALTLMGTKSNLVTPRNGEPLIAAIQDFITASYLLTQKDVFFDRTKFCQIVASMLHGRDGGVKIDLPPPAIWKPVRLWTGKQIIGCLLRPNKTSPILMNLRAKGKQYTTGEDLCSNDSYVVVFNSQLMCGALDKSSLGSGSKTNIFYILLRDYGEQTAANCMSRLARLCPYFLSNRGFSIGIGDVTPGPRLVREKERLVREGYEKCREYIRSFQEGKLQSQPGCSVEETLESVVLRELSVIRESAGKSCKKELHRTNSPLIMALCGSKGSFINISQMIACVGQQAISGKRIPDGFEDRALPHFPRKSKEPAAKGFVKNSFYSGLTPTEFFFHTVGGREGLVDTAVKTAETGYMQRRLVKSLEDLCSQYDLTVRNSEGFIVQFKYGGDGLDPAAMEGKDKPVEFPRVLQHIKAMYLCGTESPLSPSQVRFLSDKAFQSNIFLYCNNEFKRGIRSFLDKAVDDMESFWLRHGIPDPFKEGAARSGEIAELLNPMDDAVPRVLYQIQRFTRTQMEKFLTTCVDKFMRARIEPGTAVGAVGAQSIGEPGTQMTLKTFHFAGVASMNITLGVPRIKEIINASKVISTPIITAHLETDNDPEFARIVKGRIEKTLLGEVSRYIEEVYEPDGCFIKIRLDRNRVKLLKLEVDVNTILYSLCAAPKLKLKPKNISIRSSSVLFVYPPDNPKSTVYYVLQHLKCLLPNVVVKGIDSVSRAIIHIDEGKRGERYKLLVEGMNLQKVIATRGVKGTATTSNHTTEVEKSLGIEAARQTIINEIVYTMVNHGMSIDSRHVMLLADLMCFKGEVLGITRFGLAKMKESVLMLASFEKTADHLFDAAFHGQRDAVCGVSECIIMGIPMSIGTGMFKLLHRHKSPAVARQKKLLFDNPDFHLHEHSYRHPLPNSS</sequence>
<dbReference type="InterPro" id="IPR007083">
    <property type="entry name" value="RNA_pol_Rpb1_4"/>
</dbReference>
<evidence type="ECO:0000256" key="4">
    <source>
        <dbReference type="ARBA" id="ARBA00022679"/>
    </source>
</evidence>
<dbReference type="Pfam" id="PF04983">
    <property type="entry name" value="RNA_pol_Rpb1_3"/>
    <property type="match status" value="1"/>
</dbReference>
<dbReference type="FunFam" id="1.10.150.390:FF:000003">
    <property type="entry name" value="DNA-directed RNA polymerase subunit"/>
    <property type="match status" value="1"/>
</dbReference>
<dbReference type="EC" id="2.7.7.6" evidence="11"/>
<dbReference type="CDD" id="cd02736">
    <property type="entry name" value="RNAP_III_Rpc1_C"/>
    <property type="match status" value="1"/>
</dbReference>
<accession>A0AA35SY61</accession>
<gene>
    <name evidence="13" type="ORF">GBAR_LOCUS21122</name>
</gene>
<dbReference type="InterPro" id="IPR044893">
    <property type="entry name" value="RNA_pol_Rpb1_clamp_domain"/>
</dbReference>
<comment type="function">
    <text evidence="11">DNA-dependent RNA polymerase catalyzes the transcription of DNA into RNA using the four ribonucleoside triphosphates as substrates.</text>
</comment>
<dbReference type="PANTHER" id="PTHR48446">
    <property type="entry name" value="DNA-DIRECTED RNA POLYMERASE SUBUNIT BETA' N-TERMINAL SECTION"/>
    <property type="match status" value="1"/>
</dbReference>
<dbReference type="InterPro" id="IPR042102">
    <property type="entry name" value="RNA_pol_Rpb1_3_sf"/>
</dbReference>
<evidence type="ECO:0000256" key="2">
    <source>
        <dbReference type="ARBA" id="ARBA00006460"/>
    </source>
</evidence>
<dbReference type="Pfam" id="PF05000">
    <property type="entry name" value="RNA_pol_Rpb1_4"/>
    <property type="match status" value="1"/>
</dbReference>
<evidence type="ECO:0000313" key="14">
    <source>
        <dbReference type="Proteomes" id="UP001174909"/>
    </source>
</evidence>
<protein>
    <recommendedName>
        <fullName evidence="11">DNA-directed RNA polymerase subunit</fullName>
        <ecNumber evidence="11">2.7.7.6</ecNumber>
    </recommendedName>
</protein>
<dbReference type="Pfam" id="PF00623">
    <property type="entry name" value="RNA_pol_Rpb1_2"/>
    <property type="match status" value="1"/>
</dbReference>
<dbReference type="GO" id="GO:0006351">
    <property type="term" value="P:DNA-templated transcription"/>
    <property type="evidence" value="ECO:0007669"/>
    <property type="project" value="InterPro"/>
</dbReference>
<evidence type="ECO:0000256" key="3">
    <source>
        <dbReference type="ARBA" id="ARBA00022478"/>
    </source>
</evidence>
<comment type="subcellular location">
    <subcellularLocation>
        <location evidence="1">Nucleus</location>
    </subcellularLocation>
</comment>
<dbReference type="CDD" id="cd02583">
    <property type="entry name" value="RNAP_III_RPC1_N"/>
    <property type="match status" value="1"/>
</dbReference>
<dbReference type="Gene3D" id="1.10.150.390">
    <property type="match status" value="1"/>
</dbReference>
<evidence type="ECO:0000256" key="1">
    <source>
        <dbReference type="ARBA" id="ARBA00004123"/>
    </source>
</evidence>
<dbReference type="GO" id="GO:0003677">
    <property type="term" value="F:DNA binding"/>
    <property type="evidence" value="ECO:0007669"/>
    <property type="project" value="InterPro"/>
</dbReference>
<dbReference type="Gene3D" id="6.20.50.80">
    <property type="match status" value="1"/>
</dbReference>
<dbReference type="InterPro" id="IPR006592">
    <property type="entry name" value="RNA_pol_N"/>
</dbReference>
<keyword evidence="6" id="KW-0479">Metal-binding</keyword>
<dbReference type="InterPro" id="IPR000722">
    <property type="entry name" value="RNA_pol_asu"/>
</dbReference>
<dbReference type="GO" id="GO:0046872">
    <property type="term" value="F:metal ion binding"/>
    <property type="evidence" value="ECO:0007669"/>
    <property type="project" value="UniProtKB-KW"/>
</dbReference>
<dbReference type="Gene3D" id="1.10.274.100">
    <property type="entry name" value="RNA polymerase Rpb1, domain 3"/>
    <property type="match status" value="1"/>
</dbReference>
<keyword evidence="9 11" id="KW-0804">Transcription</keyword>
<organism evidence="13 14">
    <name type="scientific">Geodia barretti</name>
    <name type="common">Barrett's horny sponge</name>
    <dbReference type="NCBI Taxonomy" id="519541"/>
    <lineage>
        <taxon>Eukaryota</taxon>
        <taxon>Metazoa</taxon>
        <taxon>Porifera</taxon>
        <taxon>Demospongiae</taxon>
        <taxon>Heteroscleromorpha</taxon>
        <taxon>Tetractinellida</taxon>
        <taxon>Astrophorina</taxon>
        <taxon>Geodiidae</taxon>
        <taxon>Geodia</taxon>
    </lineage>
</organism>
<keyword evidence="8" id="KW-0460">Magnesium</keyword>
<evidence type="ECO:0000256" key="6">
    <source>
        <dbReference type="ARBA" id="ARBA00022723"/>
    </source>
</evidence>
<dbReference type="FunFam" id="4.10.860.120:FF:000004">
    <property type="entry name" value="DNA-directed RNA polymerase subunit"/>
    <property type="match status" value="1"/>
</dbReference>
<dbReference type="Gene3D" id="2.40.40.20">
    <property type="match status" value="1"/>
</dbReference>
<comment type="catalytic activity">
    <reaction evidence="11">
        <text>RNA(n) + a ribonucleoside 5'-triphosphate = RNA(n+1) + diphosphate</text>
        <dbReference type="Rhea" id="RHEA:21248"/>
        <dbReference type="Rhea" id="RHEA-COMP:14527"/>
        <dbReference type="Rhea" id="RHEA-COMP:17342"/>
        <dbReference type="ChEBI" id="CHEBI:33019"/>
        <dbReference type="ChEBI" id="CHEBI:61557"/>
        <dbReference type="ChEBI" id="CHEBI:140395"/>
        <dbReference type="EC" id="2.7.7.6"/>
    </reaction>
</comment>
<dbReference type="FunFam" id="1.10.132.30:FF:000001">
    <property type="entry name" value="DNA-directed RNA polymerase subunit"/>
    <property type="match status" value="1"/>
</dbReference>
<dbReference type="InterPro" id="IPR015700">
    <property type="entry name" value="RPC1"/>
</dbReference>
<keyword evidence="5 11" id="KW-0548">Nucleotidyltransferase</keyword>
<dbReference type="NCBIfam" id="NF006336">
    <property type="entry name" value="PRK08566.1"/>
    <property type="match status" value="1"/>
</dbReference>
<dbReference type="FunFam" id="1.10.274.100:FF:000003">
    <property type="entry name" value="DNA-directed RNA polymerase subunit"/>
    <property type="match status" value="1"/>
</dbReference>
<dbReference type="Gene3D" id="1.10.132.30">
    <property type="match status" value="1"/>
</dbReference>
<dbReference type="Proteomes" id="UP001174909">
    <property type="component" value="Unassembled WGS sequence"/>
</dbReference>
<evidence type="ECO:0000313" key="13">
    <source>
        <dbReference type="EMBL" id="CAI8037774.1"/>
    </source>
</evidence>
<name>A0AA35SY61_GEOBA</name>
<dbReference type="SUPFAM" id="SSF64484">
    <property type="entry name" value="beta and beta-prime subunits of DNA dependent RNA-polymerase"/>
    <property type="match status" value="1"/>
</dbReference>
<dbReference type="PANTHER" id="PTHR48446:SF1">
    <property type="entry name" value="DNA-DIRECTED RNA POLYMERASE SUBUNIT BETA' N-TERMINAL SECTION"/>
    <property type="match status" value="1"/>
</dbReference>
<dbReference type="InterPro" id="IPR035698">
    <property type="entry name" value="RNAP_III_Rpc1_C"/>
</dbReference>
<dbReference type="GO" id="GO:0005654">
    <property type="term" value="C:nucleoplasm"/>
    <property type="evidence" value="ECO:0007669"/>
    <property type="project" value="UniProtKB-ARBA"/>
</dbReference>
<dbReference type="InterPro" id="IPR038120">
    <property type="entry name" value="Rpb1_funnel_sf"/>
</dbReference>
<dbReference type="SMART" id="SM00663">
    <property type="entry name" value="RPOLA_N"/>
    <property type="match status" value="1"/>
</dbReference>
<dbReference type="GO" id="GO:0000428">
    <property type="term" value="C:DNA-directed RNA polymerase complex"/>
    <property type="evidence" value="ECO:0007669"/>
    <property type="project" value="UniProtKB-KW"/>
</dbReference>